<organism evidence="6 7">
    <name type="scientific">Ditylenchus dipsaci</name>
    <dbReference type="NCBI Taxonomy" id="166011"/>
    <lineage>
        <taxon>Eukaryota</taxon>
        <taxon>Metazoa</taxon>
        <taxon>Ecdysozoa</taxon>
        <taxon>Nematoda</taxon>
        <taxon>Chromadorea</taxon>
        <taxon>Rhabditida</taxon>
        <taxon>Tylenchina</taxon>
        <taxon>Tylenchomorpha</taxon>
        <taxon>Sphaerularioidea</taxon>
        <taxon>Anguinidae</taxon>
        <taxon>Anguininae</taxon>
        <taxon>Ditylenchus</taxon>
    </lineage>
</organism>
<keyword evidence="6" id="KW-1185">Reference proteome</keyword>
<name>A0A915DGW3_9BILA</name>
<accession>A0A915DGW3</accession>
<dbReference type="Gene3D" id="1.20.1540.10">
    <property type="entry name" value="Rhomboid-like"/>
    <property type="match status" value="1"/>
</dbReference>
<keyword evidence="4" id="KW-0472">Membrane</keyword>
<dbReference type="Pfam" id="PF01694">
    <property type="entry name" value="Rhomboid"/>
    <property type="match status" value="1"/>
</dbReference>
<evidence type="ECO:0000256" key="3">
    <source>
        <dbReference type="ARBA" id="ARBA00022989"/>
    </source>
</evidence>
<dbReference type="AlphaFoldDB" id="A0A915DGW3"/>
<evidence type="ECO:0000256" key="2">
    <source>
        <dbReference type="ARBA" id="ARBA00022692"/>
    </source>
</evidence>
<dbReference type="InterPro" id="IPR035952">
    <property type="entry name" value="Rhomboid-like_sf"/>
</dbReference>
<proteinExistence type="predicted"/>
<reference evidence="7" key="1">
    <citation type="submission" date="2022-11" db="UniProtKB">
        <authorList>
            <consortium name="WormBaseParasite"/>
        </authorList>
    </citation>
    <scope>IDENTIFICATION</scope>
</reference>
<dbReference type="SUPFAM" id="SSF144091">
    <property type="entry name" value="Rhomboid-like"/>
    <property type="match status" value="1"/>
</dbReference>
<evidence type="ECO:0000313" key="7">
    <source>
        <dbReference type="WBParaSite" id="jg19116"/>
    </source>
</evidence>
<sequence>MLHVDFLHYLTNANMLVILAKPLEKNYGRLRLLFVYVICSISCGMLRVGTRELQIIGHLRVPVPVFISGKHDDRRIFVVQSPQPLLNIAMEFPPNSSDLGQFESAPIVIAGLPKSDRLFCRSGCKSANLLNDGMVYKASGLFDTLTSPITAVSNAI</sequence>
<feature type="domain" description="Peptidase S54 rhomboid" evidence="5">
    <location>
        <begin position="2"/>
        <end position="46"/>
    </location>
</feature>
<dbReference type="Proteomes" id="UP000887574">
    <property type="component" value="Unplaced"/>
</dbReference>
<dbReference type="GO" id="GO:0004252">
    <property type="term" value="F:serine-type endopeptidase activity"/>
    <property type="evidence" value="ECO:0007669"/>
    <property type="project" value="InterPro"/>
</dbReference>
<evidence type="ECO:0000259" key="5">
    <source>
        <dbReference type="Pfam" id="PF01694"/>
    </source>
</evidence>
<protein>
    <submittedName>
        <fullName evidence="7">Peptidase S54 rhomboid domain-containing protein</fullName>
    </submittedName>
</protein>
<evidence type="ECO:0000256" key="4">
    <source>
        <dbReference type="ARBA" id="ARBA00023136"/>
    </source>
</evidence>
<comment type="subcellular location">
    <subcellularLocation>
        <location evidence="1">Membrane</location>
        <topology evidence="1">Multi-pass membrane protein</topology>
    </subcellularLocation>
</comment>
<keyword evidence="3" id="KW-1133">Transmembrane helix</keyword>
<evidence type="ECO:0000313" key="6">
    <source>
        <dbReference type="Proteomes" id="UP000887574"/>
    </source>
</evidence>
<dbReference type="GO" id="GO:0016020">
    <property type="term" value="C:membrane"/>
    <property type="evidence" value="ECO:0007669"/>
    <property type="project" value="UniProtKB-SubCell"/>
</dbReference>
<dbReference type="WBParaSite" id="jg19116">
    <property type="protein sequence ID" value="jg19116"/>
    <property type="gene ID" value="jg19116"/>
</dbReference>
<dbReference type="InterPro" id="IPR022764">
    <property type="entry name" value="Peptidase_S54_rhomboid_dom"/>
</dbReference>
<keyword evidence="2" id="KW-0812">Transmembrane</keyword>
<evidence type="ECO:0000256" key="1">
    <source>
        <dbReference type="ARBA" id="ARBA00004141"/>
    </source>
</evidence>